<evidence type="ECO:0000259" key="1">
    <source>
        <dbReference type="SMART" id="SM00849"/>
    </source>
</evidence>
<organism evidence="2">
    <name type="scientific">uncultured Solirubrobacterales bacterium</name>
    <dbReference type="NCBI Taxonomy" id="768556"/>
    <lineage>
        <taxon>Bacteria</taxon>
        <taxon>Bacillati</taxon>
        <taxon>Actinomycetota</taxon>
        <taxon>Thermoleophilia</taxon>
        <taxon>Solirubrobacterales</taxon>
        <taxon>environmental samples</taxon>
    </lineage>
</organism>
<gene>
    <name evidence="2" type="ORF">AVDCRST_MAG45-378</name>
</gene>
<dbReference type="Gene3D" id="3.60.15.10">
    <property type="entry name" value="Ribonuclease Z/Hydroxyacylglutathione hydrolase-like"/>
    <property type="match status" value="1"/>
</dbReference>
<dbReference type="SMART" id="SM00849">
    <property type="entry name" value="Lactamase_B"/>
    <property type="match status" value="1"/>
</dbReference>
<dbReference type="PANTHER" id="PTHR42951:SF9">
    <property type="entry name" value="METAL-DEPENDENT HYDROLASE"/>
    <property type="match status" value="1"/>
</dbReference>
<proteinExistence type="predicted"/>
<dbReference type="Pfam" id="PF00753">
    <property type="entry name" value="Lactamase_B"/>
    <property type="match status" value="1"/>
</dbReference>
<dbReference type="EMBL" id="CADCVU010000033">
    <property type="protein sequence ID" value="CAA9484741.1"/>
    <property type="molecule type" value="Genomic_DNA"/>
</dbReference>
<reference evidence="2" key="1">
    <citation type="submission" date="2020-02" db="EMBL/GenBank/DDBJ databases">
        <authorList>
            <person name="Meier V. D."/>
        </authorList>
    </citation>
    <scope>NUCLEOTIDE SEQUENCE</scope>
    <source>
        <strain evidence="2">AVDCRST_MAG45</strain>
    </source>
</reference>
<name>A0A6J4RYV4_9ACTN</name>
<dbReference type="PANTHER" id="PTHR42951">
    <property type="entry name" value="METALLO-BETA-LACTAMASE DOMAIN-CONTAINING"/>
    <property type="match status" value="1"/>
</dbReference>
<evidence type="ECO:0000313" key="2">
    <source>
        <dbReference type="EMBL" id="CAA9484741.1"/>
    </source>
</evidence>
<dbReference type="AlphaFoldDB" id="A0A6J4RYV4"/>
<protein>
    <recommendedName>
        <fullName evidence="1">Metallo-beta-lactamase domain-containing protein</fullName>
    </recommendedName>
</protein>
<dbReference type="InterPro" id="IPR036866">
    <property type="entry name" value="RibonucZ/Hydroxyglut_hydro"/>
</dbReference>
<sequence>MSHSEHGPNLIQITRFGFVNAYLVREDDGLTLVDTMISGSAGAIAQAVEAAGAPLRRLTVTHAHSDHVGSVDAVAERFPGIEIVFPQRDARIMAGDRSLDPGESGPELRGFRAAAFAKVKTRPARTLAPGDRLGSLEVIAAEGHTPGQVAFSDTRDGTLLCADVYATLLGPVTSAKPTLRSPIPAIATWHRPPALASARRLRALDPSRLAPGHGKVVDRPAAVMDRALATAG</sequence>
<accession>A0A6J4RYV4</accession>
<dbReference type="CDD" id="cd07721">
    <property type="entry name" value="yflN-like_MBL-fold"/>
    <property type="match status" value="1"/>
</dbReference>
<dbReference type="InterPro" id="IPR050855">
    <property type="entry name" value="NDM-1-like"/>
</dbReference>
<dbReference type="SUPFAM" id="SSF56281">
    <property type="entry name" value="Metallo-hydrolase/oxidoreductase"/>
    <property type="match status" value="1"/>
</dbReference>
<feature type="domain" description="Metallo-beta-lactamase" evidence="1">
    <location>
        <begin position="18"/>
        <end position="213"/>
    </location>
</feature>
<dbReference type="InterPro" id="IPR001279">
    <property type="entry name" value="Metallo-B-lactamas"/>
</dbReference>